<evidence type="ECO:0000313" key="9">
    <source>
        <dbReference type="EMBL" id="PVH27257.1"/>
    </source>
</evidence>
<dbReference type="GO" id="GO:0005886">
    <property type="term" value="C:plasma membrane"/>
    <property type="evidence" value="ECO:0007669"/>
    <property type="project" value="UniProtKB-SubCell"/>
</dbReference>
<dbReference type="OrthoDB" id="9790209at2"/>
<evidence type="ECO:0000256" key="4">
    <source>
        <dbReference type="ARBA" id="ARBA00022692"/>
    </source>
</evidence>
<gene>
    <name evidence="9" type="ORF">DDE20_18550</name>
</gene>
<evidence type="ECO:0000256" key="6">
    <source>
        <dbReference type="ARBA" id="ARBA00023136"/>
    </source>
</evidence>
<comment type="caution">
    <text evidence="9">The sequence shown here is derived from an EMBL/GenBank/DDBJ whole genome shotgun (WGS) entry which is preliminary data.</text>
</comment>
<evidence type="ECO:0000256" key="1">
    <source>
        <dbReference type="ARBA" id="ARBA00004429"/>
    </source>
</evidence>
<accession>A0A2T8HPA0</accession>
<evidence type="ECO:0000313" key="10">
    <source>
        <dbReference type="Proteomes" id="UP000245911"/>
    </source>
</evidence>
<feature type="domain" description="TRAP C4-dicarboxylate transport system permease DctM subunit" evidence="8">
    <location>
        <begin position="11"/>
        <end position="424"/>
    </location>
</feature>
<dbReference type="Pfam" id="PF06808">
    <property type="entry name" value="DctM"/>
    <property type="match status" value="1"/>
</dbReference>
<feature type="transmembrane region" description="Helical" evidence="7">
    <location>
        <begin position="60"/>
        <end position="80"/>
    </location>
</feature>
<evidence type="ECO:0000256" key="5">
    <source>
        <dbReference type="ARBA" id="ARBA00022989"/>
    </source>
</evidence>
<dbReference type="InterPro" id="IPR010656">
    <property type="entry name" value="DctM"/>
</dbReference>
<feature type="transmembrane region" description="Helical" evidence="7">
    <location>
        <begin position="6"/>
        <end position="24"/>
    </location>
</feature>
<dbReference type="NCBIfam" id="TIGR00786">
    <property type="entry name" value="dctM"/>
    <property type="match status" value="1"/>
</dbReference>
<comment type="function">
    <text evidence="7">Part of the tripartite ATP-independent periplasmic (TRAP) transport system.</text>
</comment>
<evidence type="ECO:0000256" key="7">
    <source>
        <dbReference type="RuleBase" id="RU369079"/>
    </source>
</evidence>
<keyword evidence="4 7" id="KW-0812">Transmembrane</keyword>
<feature type="transmembrane region" description="Helical" evidence="7">
    <location>
        <begin position="251"/>
        <end position="272"/>
    </location>
</feature>
<dbReference type="GO" id="GO:0022857">
    <property type="term" value="F:transmembrane transporter activity"/>
    <property type="evidence" value="ECO:0007669"/>
    <property type="project" value="UniProtKB-UniRule"/>
</dbReference>
<dbReference type="RefSeq" id="WP_116560010.1">
    <property type="nucleotide sequence ID" value="NZ_QDKM01000019.1"/>
</dbReference>
<organism evidence="9 10">
    <name type="scientific">Pararhodobacter oceanensis</name>
    <dbReference type="NCBI Taxonomy" id="2172121"/>
    <lineage>
        <taxon>Bacteria</taxon>
        <taxon>Pseudomonadati</taxon>
        <taxon>Pseudomonadota</taxon>
        <taxon>Alphaproteobacteria</taxon>
        <taxon>Rhodobacterales</taxon>
        <taxon>Paracoccaceae</taxon>
        <taxon>Pararhodobacter</taxon>
    </lineage>
</organism>
<evidence type="ECO:0000256" key="2">
    <source>
        <dbReference type="ARBA" id="ARBA00022475"/>
    </source>
</evidence>
<feature type="transmembrane region" description="Helical" evidence="7">
    <location>
        <begin position="364"/>
        <end position="388"/>
    </location>
</feature>
<dbReference type="EMBL" id="QDKM01000019">
    <property type="protein sequence ID" value="PVH27257.1"/>
    <property type="molecule type" value="Genomic_DNA"/>
</dbReference>
<comment type="subcellular location">
    <subcellularLocation>
        <location evidence="1 7">Cell inner membrane</location>
        <topology evidence="1 7">Multi-pass membrane protein</topology>
    </subcellularLocation>
</comment>
<keyword evidence="2" id="KW-1003">Cell membrane</keyword>
<feature type="transmembrane region" description="Helical" evidence="7">
    <location>
        <begin position="141"/>
        <end position="169"/>
    </location>
</feature>
<dbReference type="PANTHER" id="PTHR33362">
    <property type="entry name" value="SIALIC ACID TRAP TRANSPORTER PERMEASE PROTEIN SIAT-RELATED"/>
    <property type="match status" value="1"/>
</dbReference>
<sequence>MSNLDIGFLGIGMVLVLILLRFHIGIAMGIVSLVGISLILNVNAALGMISAVPFRYVGDWNLSAIPMFLLMGFIAGNTGLTKSLFSAMRVLLSWLPGGLAIATVGASALFAAASGSSVATASAMSRISVPEMLKSGYDRGLATASVAASGTLGSLIPPSILLLLFGFFAQVSVGQLFLAGFLPGLLSVVLYVAMIYLRCVANPALAPPTHEVVNRQVVFSALKGIWPLPTLIVFVLVGIFVGLFTPTQAGAVGALCAALIALLRGSLSIAAIKAALSATISSTASIFLVVIGTVFLTRFLALSQVPTFLTQQFISIGAEPLLIIITIAVVYIVLGMFVDSIGLMLLTMPIFIPIAVSADMNLVWLGIIVVKLLEIGLITPPVGLNVYVIKSSLGSRVKLGEIFRGVTWFILVDFLTLAILVAFPIITLWLPGLMG</sequence>
<feature type="transmembrane region" description="Helical" evidence="7">
    <location>
        <begin position="278"/>
        <end position="301"/>
    </location>
</feature>
<dbReference type="AlphaFoldDB" id="A0A2T8HPA0"/>
<proteinExistence type="inferred from homology"/>
<protein>
    <recommendedName>
        <fullName evidence="7">TRAP transporter large permease protein</fullName>
    </recommendedName>
</protein>
<keyword evidence="6 7" id="KW-0472">Membrane</keyword>
<comment type="subunit">
    <text evidence="7">The complex comprises the extracytoplasmic solute receptor protein and the two transmembrane proteins.</text>
</comment>
<dbReference type="Proteomes" id="UP000245911">
    <property type="component" value="Unassembled WGS sequence"/>
</dbReference>
<feature type="transmembrane region" description="Helical" evidence="7">
    <location>
        <begin position="176"/>
        <end position="197"/>
    </location>
</feature>
<evidence type="ECO:0000256" key="3">
    <source>
        <dbReference type="ARBA" id="ARBA00022519"/>
    </source>
</evidence>
<feature type="transmembrane region" description="Helical" evidence="7">
    <location>
        <begin position="92"/>
        <end position="121"/>
    </location>
</feature>
<keyword evidence="5 7" id="KW-1133">Transmembrane helix</keyword>
<feature type="transmembrane region" description="Helical" evidence="7">
    <location>
        <begin position="31"/>
        <end position="54"/>
    </location>
</feature>
<feature type="transmembrane region" description="Helical" evidence="7">
    <location>
        <begin position="321"/>
        <end position="352"/>
    </location>
</feature>
<comment type="similarity">
    <text evidence="7">Belongs to the TRAP transporter large permease family.</text>
</comment>
<dbReference type="PIRSF" id="PIRSF006066">
    <property type="entry name" value="HI0050"/>
    <property type="match status" value="1"/>
</dbReference>
<dbReference type="PANTHER" id="PTHR33362:SF5">
    <property type="entry name" value="C4-DICARBOXYLATE TRAP TRANSPORTER LARGE PERMEASE PROTEIN DCTM"/>
    <property type="match status" value="1"/>
</dbReference>
<evidence type="ECO:0000259" key="8">
    <source>
        <dbReference type="Pfam" id="PF06808"/>
    </source>
</evidence>
<reference evidence="9 10" key="1">
    <citation type="submission" date="2018-04" db="EMBL/GenBank/DDBJ databases">
        <title>Pararhodobacter oceanense sp. nov., isolated from marine intertidal sediment.</title>
        <authorList>
            <person name="Wang X.-L."/>
            <person name="Du Z.-J."/>
        </authorList>
    </citation>
    <scope>NUCLEOTIDE SEQUENCE [LARGE SCALE GENOMIC DNA]</scope>
    <source>
        <strain evidence="9 10">AM505</strain>
    </source>
</reference>
<keyword evidence="3 7" id="KW-0997">Cell inner membrane</keyword>
<name>A0A2T8HPA0_9RHOB</name>
<keyword evidence="7" id="KW-0813">Transport</keyword>
<feature type="transmembrane region" description="Helical" evidence="7">
    <location>
        <begin position="408"/>
        <end position="430"/>
    </location>
</feature>
<dbReference type="InterPro" id="IPR004681">
    <property type="entry name" value="TRAP_DctM"/>
</dbReference>
<keyword evidence="10" id="KW-1185">Reference proteome</keyword>